<comment type="caution">
    <text evidence="1">The sequence shown here is derived from an EMBL/GenBank/DDBJ whole genome shotgun (WGS) entry which is preliminary data.</text>
</comment>
<keyword evidence="2" id="KW-1185">Reference proteome</keyword>
<dbReference type="InterPro" id="IPR015915">
    <property type="entry name" value="Kelch-typ_b-propeller"/>
</dbReference>
<reference evidence="1" key="1">
    <citation type="submission" date="2021-09" db="EMBL/GenBank/DDBJ databases">
        <authorList>
            <consortium name="AG Swart"/>
            <person name="Singh M."/>
            <person name="Singh A."/>
            <person name="Seah K."/>
            <person name="Emmerich C."/>
        </authorList>
    </citation>
    <scope>NUCLEOTIDE SEQUENCE</scope>
    <source>
        <strain evidence="1">ATCC30299</strain>
    </source>
</reference>
<sequence length="427" mass="50105">MEYQKCFYQGCNELPFGYCDCNEYYTMFCPSHIREHMSSDERKHRFIDCYLNVPTESRNIIIKRLCDIKSDISSNIRYLTAKRNLLIETIIHSFDMSLNSLKNLEKYCNETIKYVSQSKISILDPSNITSILKLNPYEIEEKLESWDIIKPDLNFDQIIKFIEQFFRNKTYEFTYEKSPNLIFFQSQTKNLISYNVDEMNENKILDALSLTNNMDWSVSLCKIPSQRLFCYGRCCGNCFTFIIEKNKTIRDVALGKGNSLLKTVFMDSFVYAIGGEKNLAEKYNIETNSWEECSTLPFGNYSRSVSIVYNNKILIAARDMENIISYDKREDQYFQVQNLVLSKGLNKWLLTDNKRVYAIELTAGIYECEIDNLMIWKRVGDNQVKGRYITSFDVQYQNSFYLINSSYDLIKFSLSTKSLDVVKTIII</sequence>
<dbReference type="Gene3D" id="2.120.10.80">
    <property type="entry name" value="Kelch-type beta propeller"/>
    <property type="match status" value="1"/>
</dbReference>
<gene>
    <name evidence="1" type="ORF">BSTOLATCC_MIC101</name>
</gene>
<dbReference type="EMBL" id="CAJZBQ010000001">
    <property type="protein sequence ID" value="CAG9309886.1"/>
    <property type="molecule type" value="Genomic_DNA"/>
</dbReference>
<name>A0AAU9I618_9CILI</name>
<dbReference type="SUPFAM" id="SSF50965">
    <property type="entry name" value="Galactose oxidase, central domain"/>
    <property type="match status" value="1"/>
</dbReference>
<accession>A0AAU9I618</accession>
<evidence type="ECO:0000313" key="2">
    <source>
        <dbReference type="Proteomes" id="UP001162131"/>
    </source>
</evidence>
<dbReference type="InterPro" id="IPR011043">
    <property type="entry name" value="Gal_Oxase/kelch_b-propeller"/>
</dbReference>
<proteinExistence type="predicted"/>
<organism evidence="1 2">
    <name type="scientific">Blepharisma stoltei</name>
    <dbReference type="NCBI Taxonomy" id="1481888"/>
    <lineage>
        <taxon>Eukaryota</taxon>
        <taxon>Sar</taxon>
        <taxon>Alveolata</taxon>
        <taxon>Ciliophora</taxon>
        <taxon>Postciliodesmatophora</taxon>
        <taxon>Heterotrichea</taxon>
        <taxon>Heterotrichida</taxon>
        <taxon>Blepharismidae</taxon>
        <taxon>Blepharisma</taxon>
    </lineage>
</organism>
<dbReference type="AlphaFoldDB" id="A0AAU9I618"/>
<evidence type="ECO:0000313" key="1">
    <source>
        <dbReference type="EMBL" id="CAG9309886.1"/>
    </source>
</evidence>
<dbReference type="Proteomes" id="UP001162131">
    <property type="component" value="Unassembled WGS sequence"/>
</dbReference>
<protein>
    <submittedName>
        <fullName evidence="1">Uncharacterized protein</fullName>
    </submittedName>
</protein>